<proteinExistence type="predicted"/>
<dbReference type="AlphaFoldDB" id="A0A0N4V5W6"/>
<evidence type="ECO:0000259" key="1">
    <source>
        <dbReference type="PROSITE" id="PS51352"/>
    </source>
</evidence>
<dbReference type="GO" id="GO:0034976">
    <property type="term" value="P:response to endoplasmic reticulum stress"/>
    <property type="evidence" value="ECO:0007669"/>
    <property type="project" value="TreeGrafter"/>
</dbReference>
<reference evidence="4" key="1">
    <citation type="submission" date="2017-02" db="UniProtKB">
        <authorList>
            <consortium name="WormBaseParasite"/>
        </authorList>
    </citation>
    <scope>IDENTIFICATION</scope>
</reference>
<dbReference type="InterPro" id="IPR036249">
    <property type="entry name" value="Thioredoxin-like_sf"/>
</dbReference>
<feature type="domain" description="Thioredoxin" evidence="1">
    <location>
        <begin position="40"/>
        <end position="190"/>
    </location>
</feature>
<dbReference type="InterPro" id="IPR013766">
    <property type="entry name" value="Thioredoxin_domain"/>
</dbReference>
<dbReference type="WBParaSite" id="EVEC_0000563501-mRNA-1">
    <property type="protein sequence ID" value="EVEC_0000563501-mRNA-1"/>
    <property type="gene ID" value="EVEC_0000563501"/>
</dbReference>
<evidence type="ECO:0000313" key="3">
    <source>
        <dbReference type="Proteomes" id="UP000274131"/>
    </source>
</evidence>
<dbReference type="EMBL" id="UXUI01008101">
    <property type="protein sequence ID" value="VDD90495.1"/>
    <property type="molecule type" value="Genomic_DNA"/>
</dbReference>
<evidence type="ECO:0000313" key="2">
    <source>
        <dbReference type="EMBL" id="VDD90495.1"/>
    </source>
</evidence>
<dbReference type="GO" id="GO:0015035">
    <property type="term" value="F:protein-disulfide reductase activity"/>
    <property type="evidence" value="ECO:0007669"/>
    <property type="project" value="TreeGrafter"/>
</dbReference>
<dbReference type="PANTHER" id="PTHR45815">
    <property type="entry name" value="PROTEIN DISULFIDE-ISOMERASE A6"/>
    <property type="match status" value="1"/>
</dbReference>
<dbReference type="Pfam" id="PF00085">
    <property type="entry name" value="Thioredoxin"/>
    <property type="match status" value="1"/>
</dbReference>
<dbReference type="STRING" id="51028.A0A0N4V5W6"/>
<dbReference type="Proteomes" id="UP000274131">
    <property type="component" value="Unassembled WGS sequence"/>
</dbReference>
<sequence length="192" mass="22065">MEQFLRFERYGEIRSFRHSIEILVIQPVPILLKYLQLTWLICVHVLKFVTAVDVNGQNEIDSGGNVVNLNDSNFETTVLNSGDKWLVEFFSPYCRKCKKFKPQWNQAAAKLKDKIKVSKNFRINHLQFKFGALDVIANPGMAKKFIIRALPTIKYFDSGSSADDAVNYDGGMASTDIVQWVLDKIDRRRSEL</sequence>
<dbReference type="PANTHER" id="PTHR45815:SF3">
    <property type="entry name" value="PROTEIN DISULFIDE-ISOMERASE A6"/>
    <property type="match status" value="1"/>
</dbReference>
<keyword evidence="3" id="KW-1185">Reference proteome</keyword>
<evidence type="ECO:0000313" key="4">
    <source>
        <dbReference type="WBParaSite" id="EVEC_0000563501-mRNA-1"/>
    </source>
</evidence>
<dbReference type="OrthoDB" id="10264505at2759"/>
<name>A0A0N4V5W6_ENTVE</name>
<dbReference type="Gene3D" id="3.40.30.10">
    <property type="entry name" value="Glutaredoxin"/>
    <property type="match status" value="1"/>
</dbReference>
<accession>A0A0N4V5W6</accession>
<dbReference type="PROSITE" id="PS51352">
    <property type="entry name" value="THIOREDOXIN_2"/>
    <property type="match status" value="1"/>
</dbReference>
<organism evidence="4">
    <name type="scientific">Enterobius vermicularis</name>
    <name type="common">Human pinworm</name>
    <dbReference type="NCBI Taxonomy" id="51028"/>
    <lineage>
        <taxon>Eukaryota</taxon>
        <taxon>Metazoa</taxon>
        <taxon>Ecdysozoa</taxon>
        <taxon>Nematoda</taxon>
        <taxon>Chromadorea</taxon>
        <taxon>Rhabditida</taxon>
        <taxon>Spirurina</taxon>
        <taxon>Oxyuridomorpha</taxon>
        <taxon>Oxyuroidea</taxon>
        <taxon>Oxyuridae</taxon>
        <taxon>Enterobius</taxon>
    </lineage>
</organism>
<dbReference type="GO" id="GO:0005788">
    <property type="term" value="C:endoplasmic reticulum lumen"/>
    <property type="evidence" value="ECO:0007669"/>
    <property type="project" value="TreeGrafter"/>
</dbReference>
<gene>
    <name evidence="2" type="ORF">EVEC_LOCUS5246</name>
</gene>
<dbReference type="SUPFAM" id="SSF52833">
    <property type="entry name" value="Thioredoxin-like"/>
    <property type="match status" value="1"/>
</dbReference>
<reference evidence="2 3" key="2">
    <citation type="submission" date="2018-10" db="EMBL/GenBank/DDBJ databases">
        <authorList>
            <consortium name="Pathogen Informatics"/>
        </authorList>
    </citation>
    <scope>NUCLEOTIDE SEQUENCE [LARGE SCALE GENOMIC DNA]</scope>
</reference>
<protein>
    <submittedName>
        <fullName evidence="4">Protein disulfide-isomerase</fullName>
    </submittedName>
</protein>